<dbReference type="PROSITE" id="PS50164">
    <property type="entry name" value="GIY_YIG"/>
    <property type="match status" value="1"/>
</dbReference>
<accession>A0A518EPE7</accession>
<evidence type="ECO:0000259" key="1">
    <source>
        <dbReference type="PROSITE" id="PS50164"/>
    </source>
</evidence>
<dbReference type="InterPro" id="IPR000305">
    <property type="entry name" value="GIY-YIG_endonuc"/>
</dbReference>
<dbReference type="Proteomes" id="UP000320390">
    <property type="component" value="Chromosome"/>
</dbReference>
<dbReference type="PANTHER" id="PTHR20208">
    <property type="entry name" value="STRUCTURE-SPECIFIC ENDONUCLEASE SUBUNIT SLX1"/>
    <property type="match status" value="1"/>
</dbReference>
<dbReference type="InterPro" id="IPR050381">
    <property type="entry name" value="SLX1_endonuclease"/>
</dbReference>
<dbReference type="OrthoDB" id="284321at2"/>
<keyword evidence="3" id="KW-1185">Reference proteome</keyword>
<dbReference type="Gene3D" id="3.40.1440.10">
    <property type="entry name" value="GIY-YIG endonuclease"/>
    <property type="match status" value="1"/>
</dbReference>
<dbReference type="SUPFAM" id="SSF82771">
    <property type="entry name" value="GIY-YIG endonuclease"/>
    <property type="match status" value="1"/>
</dbReference>
<dbReference type="Pfam" id="PF01541">
    <property type="entry name" value="GIY-YIG"/>
    <property type="match status" value="1"/>
</dbReference>
<evidence type="ECO:0000313" key="3">
    <source>
        <dbReference type="Proteomes" id="UP000320390"/>
    </source>
</evidence>
<dbReference type="AlphaFoldDB" id="A0A518EPE7"/>
<reference evidence="2 3" key="1">
    <citation type="submission" date="2019-02" db="EMBL/GenBank/DDBJ databases">
        <title>Deep-cultivation of Planctomycetes and their phenomic and genomic characterization uncovers novel biology.</title>
        <authorList>
            <person name="Wiegand S."/>
            <person name="Jogler M."/>
            <person name="Boedeker C."/>
            <person name="Pinto D."/>
            <person name="Vollmers J."/>
            <person name="Rivas-Marin E."/>
            <person name="Kohn T."/>
            <person name="Peeters S.H."/>
            <person name="Heuer A."/>
            <person name="Rast P."/>
            <person name="Oberbeckmann S."/>
            <person name="Bunk B."/>
            <person name="Jeske O."/>
            <person name="Meyerdierks A."/>
            <person name="Storesund J.E."/>
            <person name="Kallscheuer N."/>
            <person name="Luecker S."/>
            <person name="Lage O.M."/>
            <person name="Pohl T."/>
            <person name="Merkel B.J."/>
            <person name="Hornburger P."/>
            <person name="Mueller R.-W."/>
            <person name="Bruemmer F."/>
            <person name="Labrenz M."/>
            <person name="Spormann A.M."/>
            <person name="Op den Camp H."/>
            <person name="Overmann J."/>
            <person name="Amann R."/>
            <person name="Jetten M.S.M."/>
            <person name="Mascher T."/>
            <person name="Medema M.H."/>
            <person name="Devos D.P."/>
            <person name="Kaster A.-K."/>
            <person name="Ovreas L."/>
            <person name="Rohde M."/>
            <person name="Galperin M.Y."/>
            <person name="Jogler C."/>
        </authorList>
    </citation>
    <scope>NUCLEOTIDE SEQUENCE [LARGE SCALE GENOMIC DNA]</scope>
    <source>
        <strain evidence="2 3">Poly30</strain>
    </source>
</reference>
<protein>
    <submittedName>
        <fullName evidence="2">GIY-YIG nuclease superfamily protein</fullName>
    </submittedName>
</protein>
<gene>
    <name evidence="2" type="ORF">Poly30_14660</name>
</gene>
<feature type="domain" description="GIY-YIG" evidence="1">
    <location>
        <begin position="7"/>
        <end position="87"/>
    </location>
</feature>
<name>A0A518EPE7_9BACT</name>
<organism evidence="2 3">
    <name type="scientific">Saltatorellus ferox</name>
    <dbReference type="NCBI Taxonomy" id="2528018"/>
    <lineage>
        <taxon>Bacteria</taxon>
        <taxon>Pseudomonadati</taxon>
        <taxon>Planctomycetota</taxon>
        <taxon>Planctomycetia</taxon>
        <taxon>Planctomycetia incertae sedis</taxon>
        <taxon>Saltatorellus</taxon>
    </lineage>
</organism>
<dbReference type="EMBL" id="CP036434">
    <property type="protein sequence ID" value="QDV05963.1"/>
    <property type="molecule type" value="Genomic_DNA"/>
</dbReference>
<dbReference type="InterPro" id="IPR035901">
    <property type="entry name" value="GIY-YIG_endonuc_sf"/>
</dbReference>
<dbReference type="RefSeq" id="WP_145195718.1">
    <property type="nucleotide sequence ID" value="NZ_CP036434.1"/>
</dbReference>
<evidence type="ECO:0000313" key="2">
    <source>
        <dbReference type="EMBL" id="QDV05963.1"/>
    </source>
</evidence>
<sequence>MTEELASDWFVYVLQSEARSVTYVGIARDVDARLAQHNGEVRGGAKSTRAARPWKLARTEGPYPSRGEAQVREYALKQLRGPARLQP</sequence>
<dbReference type="PANTHER" id="PTHR20208:SF13">
    <property type="entry name" value="STRUCTURE-SPECIFIC ENDONUCLEASE SUBUNIT SLX1"/>
    <property type="match status" value="1"/>
</dbReference>
<proteinExistence type="predicted"/>